<comment type="caution">
    <text evidence="3">The sequence shown here is derived from an EMBL/GenBank/DDBJ whole genome shotgun (WGS) entry which is preliminary data.</text>
</comment>
<keyword evidence="2" id="KW-0969">Cilium</keyword>
<dbReference type="EMBL" id="JACHBF010000003">
    <property type="protein sequence ID" value="MBB6490826.1"/>
    <property type="molecule type" value="Genomic_DNA"/>
</dbReference>
<name>A0A6P1C538_RHITR</name>
<gene>
    <name evidence="2" type="ORF">GGD45_001223</name>
    <name evidence="3" type="ORF">GXW80_15010</name>
</gene>
<dbReference type="RefSeq" id="WP_154660808.1">
    <property type="nucleotide sequence ID" value="NZ_JAADZA010000014.1"/>
</dbReference>
<evidence type="ECO:0000313" key="3">
    <source>
        <dbReference type="EMBL" id="NEV12300.1"/>
    </source>
</evidence>
<dbReference type="AlphaFoldDB" id="A0A6P1C538"/>
<organism evidence="3 4">
    <name type="scientific">Rhizobium tropici</name>
    <dbReference type="NCBI Taxonomy" id="398"/>
    <lineage>
        <taxon>Bacteria</taxon>
        <taxon>Pseudomonadati</taxon>
        <taxon>Pseudomonadota</taxon>
        <taxon>Alphaproteobacteria</taxon>
        <taxon>Hyphomicrobiales</taxon>
        <taxon>Rhizobiaceae</taxon>
        <taxon>Rhizobium/Agrobacterium group</taxon>
        <taxon>Rhizobium</taxon>
    </lineage>
</organism>
<keyword evidence="1" id="KW-0812">Transmembrane</keyword>
<sequence>MPASDNGKYNALTVYIILIVVVACALVIGGIVFYRGEPQRPGPTSPHALDQTQ</sequence>
<keyword evidence="2" id="KW-0966">Cell projection</keyword>
<dbReference type="Proteomes" id="UP000471190">
    <property type="component" value="Unassembled WGS sequence"/>
</dbReference>
<evidence type="ECO:0000256" key="1">
    <source>
        <dbReference type="SAM" id="Phobius"/>
    </source>
</evidence>
<protein>
    <submittedName>
        <fullName evidence="2">Flagellar basal body-associated protein FliL</fullName>
    </submittedName>
</protein>
<keyword evidence="1" id="KW-0472">Membrane</keyword>
<feature type="transmembrane region" description="Helical" evidence="1">
    <location>
        <begin position="12"/>
        <end position="34"/>
    </location>
</feature>
<dbReference type="EMBL" id="JAADZA010000014">
    <property type="protein sequence ID" value="NEV12300.1"/>
    <property type="molecule type" value="Genomic_DNA"/>
</dbReference>
<evidence type="ECO:0000313" key="4">
    <source>
        <dbReference type="Proteomes" id="UP000471190"/>
    </source>
</evidence>
<reference evidence="2 5" key="2">
    <citation type="submission" date="2020-08" db="EMBL/GenBank/DDBJ databases">
        <title>Genomic Encyclopedia of Type Strains, Phase IV (KMG-V): Genome sequencing to study the core and pangenomes of soil and plant-associated prokaryotes.</title>
        <authorList>
            <person name="Whitman W."/>
        </authorList>
    </citation>
    <scope>NUCLEOTIDE SEQUENCE [LARGE SCALE GENOMIC DNA]</scope>
    <source>
        <strain evidence="2 5">SEMIA 4059</strain>
    </source>
</reference>
<dbReference type="Proteomes" id="UP000526625">
    <property type="component" value="Unassembled WGS sequence"/>
</dbReference>
<proteinExistence type="predicted"/>
<evidence type="ECO:0000313" key="5">
    <source>
        <dbReference type="Proteomes" id="UP000526625"/>
    </source>
</evidence>
<keyword evidence="2" id="KW-0282">Flagellum</keyword>
<reference evidence="3 4" key="1">
    <citation type="submission" date="2020-02" db="EMBL/GenBank/DDBJ databases">
        <title>Draft genome sequence of Rhizobium tropici.</title>
        <authorList>
            <person name="Khayi S."/>
            <person name="Jemo M."/>
        </authorList>
    </citation>
    <scope>NUCLEOTIDE SEQUENCE [LARGE SCALE GENOMIC DNA]</scope>
    <source>
        <strain evidence="3 4">A12</strain>
    </source>
</reference>
<keyword evidence="5" id="KW-1185">Reference proteome</keyword>
<keyword evidence="1" id="KW-1133">Transmembrane helix</keyword>
<accession>A0A6P1C538</accession>
<evidence type="ECO:0000313" key="2">
    <source>
        <dbReference type="EMBL" id="MBB6490826.1"/>
    </source>
</evidence>